<protein>
    <submittedName>
        <fullName evidence="1">Uncharacterized protein</fullName>
    </submittedName>
</protein>
<dbReference type="EMBL" id="VNJI01000106">
    <property type="protein sequence ID" value="TVX97565.1"/>
    <property type="molecule type" value="Genomic_DNA"/>
</dbReference>
<accession>A0A559JCF9</accession>
<evidence type="ECO:0000313" key="1">
    <source>
        <dbReference type="EMBL" id="TVX97565.1"/>
    </source>
</evidence>
<proteinExistence type="predicted"/>
<evidence type="ECO:0000313" key="2">
    <source>
        <dbReference type="Proteomes" id="UP000317036"/>
    </source>
</evidence>
<sequence>MGGLLCYLAVFFNMTIETLKNSELSSVIFIRDYLQFVFEGEQTATLTAYTLPLTFVGGRKYNSHTVGYRDALVSLINQVVKESVVQDGHAISIIFDNGDGVEISLKEDG</sequence>
<gene>
    <name evidence="1" type="ORF">FPZ49_35005</name>
</gene>
<keyword evidence="2" id="KW-1185">Reference proteome</keyword>
<reference evidence="1 2" key="1">
    <citation type="submission" date="2019-07" db="EMBL/GenBank/DDBJ databases">
        <authorList>
            <person name="Kim J."/>
        </authorList>
    </citation>
    <scope>NUCLEOTIDE SEQUENCE [LARGE SCALE GENOMIC DNA]</scope>
    <source>
        <strain evidence="1 2">JC52</strain>
    </source>
</reference>
<name>A0A559JCF9_9BACL</name>
<comment type="caution">
    <text evidence="1">The sequence shown here is derived from an EMBL/GenBank/DDBJ whole genome shotgun (WGS) entry which is preliminary data.</text>
</comment>
<dbReference type="AlphaFoldDB" id="A0A559JCF9"/>
<dbReference type="Proteomes" id="UP000317036">
    <property type="component" value="Unassembled WGS sequence"/>
</dbReference>
<organism evidence="1 2">
    <name type="scientific">Paenibacillus cremeus</name>
    <dbReference type="NCBI Taxonomy" id="2163881"/>
    <lineage>
        <taxon>Bacteria</taxon>
        <taxon>Bacillati</taxon>
        <taxon>Bacillota</taxon>
        <taxon>Bacilli</taxon>
        <taxon>Bacillales</taxon>
        <taxon>Paenibacillaceae</taxon>
        <taxon>Paenibacillus</taxon>
    </lineage>
</organism>